<accession>A0A6H5G446</accession>
<dbReference type="AlphaFoldDB" id="A0A6H5G446"/>
<organism evidence="1 2">
    <name type="scientific">Nesidiocoris tenuis</name>
    <dbReference type="NCBI Taxonomy" id="355587"/>
    <lineage>
        <taxon>Eukaryota</taxon>
        <taxon>Metazoa</taxon>
        <taxon>Ecdysozoa</taxon>
        <taxon>Arthropoda</taxon>
        <taxon>Hexapoda</taxon>
        <taxon>Insecta</taxon>
        <taxon>Pterygota</taxon>
        <taxon>Neoptera</taxon>
        <taxon>Paraneoptera</taxon>
        <taxon>Hemiptera</taxon>
        <taxon>Heteroptera</taxon>
        <taxon>Panheteroptera</taxon>
        <taxon>Cimicomorpha</taxon>
        <taxon>Miridae</taxon>
        <taxon>Dicyphina</taxon>
        <taxon>Nesidiocoris</taxon>
    </lineage>
</organism>
<protein>
    <submittedName>
        <fullName evidence="1">Uncharacterized protein</fullName>
    </submittedName>
</protein>
<evidence type="ECO:0000313" key="1">
    <source>
        <dbReference type="EMBL" id="CAA9996959.1"/>
    </source>
</evidence>
<keyword evidence="2" id="KW-1185">Reference proteome</keyword>
<proteinExistence type="predicted"/>
<reference evidence="1 2" key="1">
    <citation type="submission" date="2020-02" db="EMBL/GenBank/DDBJ databases">
        <authorList>
            <person name="Ferguson B K."/>
        </authorList>
    </citation>
    <scope>NUCLEOTIDE SEQUENCE [LARGE SCALE GENOMIC DNA]</scope>
</reference>
<sequence>MKLWRGYSATYGIDSFNIDFRLPGKFVIPSRAKRARTQDEVQIRERIDAKARTCGASKCF</sequence>
<feature type="non-terminal residue" evidence="1">
    <location>
        <position position="60"/>
    </location>
</feature>
<gene>
    <name evidence="1" type="ORF">NTEN_LOCUS3332</name>
</gene>
<evidence type="ECO:0000313" key="2">
    <source>
        <dbReference type="Proteomes" id="UP000479000"/>
    </source>
</evidence>
<dbReference type="Proteomes" id="UP000479000">
    <property type="component" value="Unassembled WGS sequence"/>
</dbReference>
<dbReference type="EMBL" id="CADCXU010005258">
    <property type="protein sequence ID" value="CAA9996959.1"/>
    <property type="molecule type" value="Genomic_DNA"/>
</dbReference>
<name>A0A6H5G446_9HEMI</name>